<keyword evidence="6" id="KW-0808">Transferase</keyword>
<dbReference type="Gene3D" id="3.30.230.10">
    <property type="match status" value="1"/>
</dbReference>
<comment type="pathway">
    <text evidence="12">Isoprenoid biosynthesis; isopentenyl diphosphate biosynthesis via mevalonate pathway; isopentenyl diphosphate from (R)-mevalonate: step 1/3.</text>
</comment>
<dbReference type="PROSITE" id="PS00627">
    <property type="entry name" value="GHMP_KINASES_ATP"/>
    <property type="match status" value="1"/>
</dbReference>
<proteinExistence type="inferred from homology"/>
<protein>
    <recommendedName>
        <fullName evidence="3">mevalonate kinase</fullName>
        <ecNumber evidence="3">2.7.1.36</ecNumber>
    </recommendedName>
</protein>
<name>A0A2V3WA13_9BACI</name>
<dbReference type="AlphaFoldDB" id="A0A2V3WA13"/>
<evidence type="ECO:0000259" key="13">
    <source>
        <dbReference type="Pfam" id="PF00288"/>
    </source>
</evidence>
<evidence type="ECO:0000313" key="15">
    <source>
        <dbReference type="EMBL" id="PXW90910.1"/>
    </source>
</evidence>
<keyword evidence="7" id="KW-0547">Nucleotide-binding</keyword>
<keyword evidence="4" id="KW-0963">Cytoplasm</keyword>
<comment type="caution">
    <text evidence="15">The sequence shown here is derived from an EMBL/GenBank/DDBJ whole genome shotgun (WGS) entry which is preliminary data.</text>
</comment>
<keyword evidence="9" id="KW-0067">ATP-binding</keyword>
<dbReference type="GO" id="GO:0005524">
    <property type="term" value="F:ATP binding"/>
    <property type="evidence" value="ECO:0007669"/>
    <property type="project" value="UniProtKB-KW"/>
</dbReference>
<evidence type="ECO:0000256" key="3">
    <source>
        <dbReference type="ARBA" id="ARBA00012103"/>
    </source>
</evidence>
<dbReference type="RefSeq" id="WP_110251473.1">
    <property type="nucleotide sequence ID" value="NZ_QJJR01000007.1"/>
</dbReference>
<dbReference type="InterPro" id="IPR020568">
    <property type="entry name" value="Ribosomal_Su5_D2-typ_SF"/>
</dbReference>
<dbReference type="InterPro" id="IPR006205">
    <property type="entry name" value="Mev_gal_kin"/>
</dbReference>
<keyword evidence="8 15" id="KW-0418">Kinase</keyword>
<dbReference type="NCBIfam" id="TIGR00549">
    <property type="entry name" value="mevalon_kin"/>
    <property type="match status" value="1"/>
</dbReference>
<dbReference type="SUPFAM" id="SSF55060">
    <property type="entry name" value="GHMP Kinase, C-terminal domain"/>
    <property type="match status" value="1"/>
</dbReference>
<dbReference type="PANTHER" id="PTHR43290">
    <property type="entry name" value="MEVALONATE KINASE"/>
    <property type="match status" value="1"/>
</dbReference>
<accession>A0A2V3WA13</accession>
<dbReference type="Pfam" id="PF00288">
    <property type="entry name" value="GHMP_kinases_N"/>
    <property type="match status" value="1"/>
</dbReference>
<evidence type="ECO:0000256" key="12">
    <source>
        <dbReference type="ARBA" id="ARBA00029438"/>
    </source>
</evidence>
<dbReference type="InterPro" id="IPR014721">
    <property type="entry name" value="Ribsml_uS5_D2-typ_fold_subgr"/>
</dbReference>
<evidence type="ECO:0000313" key="16">
    <source>
        <dbReference type="Proteomes" id="UP000247922"/>
    </source>
</evidence>
<dbReference type="PANTHER" id="PTHR43290:SF2">
    <property type="entry name" value="MEVALONATE KINASE"/>
    <property type="match status" value="1"/>
</dbReference>
<dbReference type="InterPro" id="IPR013750">
    <property type="entry name" value="GHMP_kinase_C_dom"/>
</dbReference>
<dbReference type="EC" id="2.7.1.36" evidence="3"/>
<dbReference type="Proteomes" id="UP000247922">
    <property type="component" value="Unassembled WGS sequence"/>
</dbReference>
<dbReference type="InterPro" id="IPR036554">
    <property type="entry name" value="GHMP_kinase_C_sf"/>
</dbReference>
<dbReference type="OrthoDB" id="9764892at2"/>
<dbReference type="EMBL" id="QJJR01000007">
    <property type="protein sequence ID" value="PXW90910.1"/>
    <property type="molecule type" value="Genomic_DNA"/>
</dbReference>
<dbReference type="UniPathway" id="UPA00057">
    <property type="reaction ID" value="UER00098"/>
</dbReference>
<dbReference type="GO" id="GO:0019287">
    <property type="term" value="P:isopentenyl diphosphate biosynthetic process, mevalonate pathway"/>
    <property type="evidence" value="ECO:0007669"/>
    <property type="project" value="UniProtKB-UniPathway"/>
</dbReference>
<dbReference type="InterPro" id="IPR006203">
    <property type="entry name" value="GHMP_knse_ATP-bd_CS"/>
</dbReference>
<keyword evidence="11" id="KW-0443">Lipid metabolism</keyword>
<dbReference type="Pfam" id="PF08544">
    <property type="entry name" value="GHMP_kinases_C"/>
    <property type="match status" value="1"/>
</dbReference>
<gene>
    <name evidence="15" type="ORF">DES38_10742</name>
</gene>
<comment type="subcellular location">
    <subcellularLocation>
        <location evidence="1">Cytoplasm</location>
    </subcellularLocation>
</comment>
<evidence type="ECO:0000256" key="2">
    <source>
        <dbReference type="ARBA" id="ARBA00006495"/>
    </source>
</evidence>
<keyword evidence="5" id="KW-0444">Lipid biosynthesis</keyword>
<dbReference type="GO" id="GO:0004496">
    <property type="term" value="F:mevalonate kinase activity"/>
    <property type="evidence" value="ECO:0007669"/>
    <property type="project" value="UniProtKB-EC"/>
</dbReference>
<dbReference type="Gene3D" id="3.30.70.890">
    <property type="entry name" value="GHMP kinase, C-terminal domain"/>
    <property type="match status" value="1"/>
</dbReference>
<dbReference type="InterPro" id="IPR006204">
    <property type="entry name" value="GHMP_kinase_N_dom"/>
</dbReference>
<evidence type="ECO:0000256" key="1">
    <source>
        <dbReference type="ARBA" id="ARBA00004496"/>
    </source>
</evidence>
<evidence type="ECO:0000256" key="6">
    <source>
        <dbReference type="ARBA" id="ARBA00022679"/>
    </source>
</evidence>
<comment type="similarity">
    <text evidence="2">Belongs to the GHMP kinase family. Mevalonate kinase subfamily.</text>
</comment>
<feature type="domain" description="GHMP kinase C-terminal" evidence="14">
    <location>
        <begin position="227"/>
        <end position="303"/>
    </location>
</feature>
<sequence>MAINQSVRARGFSHSKLILIGEHAVVYDQPAIAIPFDAVSAEVTIYPKAGPVELISDFYQGRMTDLPTKMQGLKEIVSATCEKLHQQVKDFSIELTSTIPIGRGLGSSAAIATSIIRGLFNYFERDLSLKTLRDLVDVSETYAHGTPSGIDREAVINDEPIWFQKGELIEPIELSVPLNIVVADTGRIGDTHLAVTSVKDRLQEAPLATEQSFDKLGKLAREVRTLLKTGELTQLGERLVKAHQELKALGVSDPGLDHYVEVSLLNGALGAKLTGGGRGGCMFALCASAEATIGVEAALKNAGAKETWSFQLTSGVMTHEKNSSRTH</sequence>
<evidence type="ECO:0000256" key="5">
    <source>
        <dbReference type="ARBA" id="ARBA00022516"/>
    </source>
</evidence>
<dbReference type="GO" id="GO:0005829">
    <property type="term" value="C:cytosol"/>
    <property type="evidence" value="ECO:0007669"/>
    <property type="project" value="TreeGrafter"/>
</dbReference>
<keyword evidence="16" id="KW-1185">Reference proteome</keyword>
<reference evidence="15 16" key="1">
    <citation type="submission" date="2018-05" db="EMBL/GenBank/DDBJ databases">
        <title>Genomic Encyclopedia of Type Strains, Phase IV (KMG-IV): sequencing the most valuable type-strain genomes for metagenomic binning, comparative biology and taxonomic classification.</title>
        <authorList>
            <person name="Goeker M."/>
        </authorList>
    </citation>
    <scope>NUCLEOTIDE SEQUENCE [LARGE SCALE GENOMIC DNA]</scope>
    <source>
        <strain evidence="15 16">DSM 22440</strain>
    </source>
</reference>
<evidence type="ECO:0000256" key="10">
    <source>
        <dbReference type="ARBA" id="ARBA00022842"/>
    </source>
</evidence>
<evidence type="ECO:0000256" key="8">
    <source>
        <dbReference type="ARBA" id="ARBA00022777"/>
    </source>
</evidence>
<evidence type="ECO:0000259" key="14">
    <source>
        <dbReference type="Pfam" id="PF08544"/>
    </source>
</evidence>
<keyword evidence="10" id="KW-0460">Magnesium</keyword>
<dbReference type="PRINTS" id="PR00959">
    <property type="entry name" value="MEVGALKINASE"/>
</dbReference>
<organism evidence="15 16">
    <name type="scientific">Streptohalobacillus salinus</name>
    <dbReference type="NCBI Taxonomy" id="621096"/>
    <lineage>
        <taxon>Bacteria</taxon>
        <taxon>Bacillati</taxon>
        <taxon>Bacillota</taxon>
        <taxon>Bacilli</taxon>
        <taxon>Bacillales</taxon>
        <taxon>Bacillaceae</taxon>
        <taxon>Streptohalobacillus</taxon>
    </lineage>
</organism>
<evidence type="ECO:0000256" key="11">
    <source>
        <dbReference type="ARBA" id="ARBA00023098"/>
    </source>
</evidence>
<feature type="domain" description="GHMP kinase N-terminal" evidence="13">
    <location>
        <begin position="75"/>
        <end position="151"/>
    </location>
</feature>
<dbReference type="SUPFAM" id="SSF54211">
    <property type="entry name" value="Ribosomal protein S5 domain 2-like"/>
    <property type="match status" value="1"/>
</dbReference>
<evidence type="ECO:0000256" key="4">
    <source>
        <dbReference type="ARBA" id="ARBA00022490"/>
    </source>
</evidence>
<evidence type="ECO:0000256" key="9">
    <source>
        <dbReference type="ARBA" id="ARBA00022840"/>
    </source>
</evidence>
<evidence type="ECO:0000256" key="7">
    <source>
        <dbReference type="ARBA" id="ARBA00022741"/>
    </source>
</evidence>